<reference evidence="5 6" key="1">
    <citation type="journal article" date="2024" name="Int. J. Mol. Sci.">
        <title>Exploration of Alicyclobacillus spp. Genome in Search of Antibiotic Resistance.</title>
        <authorList>
            <person name="Bucka-Kolendo J."/>
            <person name="Kiousi D.E."/>
            <person name="Dekowska A."/>
            <person name="Mikolajczuk-Szczyrba A."/>
            <person name="Karadedos D.M."/>
            <person name="Michael P."/>
            <person name="Galanis A."/>
            <person name="Sokolowska B."/>
        </authorList>
    </citation>
    <scope>NUCLEOTIDE SEQUENCE [LARGE SCALE GENOMIC DNA]</scope>
    <source>
        <strain evidence="5 6">KKP 3000</strain>
    </source>
</reference>
<dbReference type="PRINTS" id="PR00598">
    <property type="entry name" value="HTHMARR"/>
</dbReference>
<accession>A0ABV5AHX8</accession>
<organism evidence="5 6">
    <name type="scientific">Alicyclobacillus fastidiosus</name>
    <dbReference type="NCBI Taxonomy" id="392011"/>
    <lineage>
        <taxon>Bacteria</taxon>
        <taxon>Bacillati</taxon>
        <taxon>Bacillota</taxon>
        <taxon>Bacilli</taxon>
        <taxon>Bacillales</taxon>
        <taxon>Alicyclobacillaceae</taxon>
        <taxon>Alicyclobacillus</taxon>
    </lineage>
</organism>
<dbReference type="Proteomes" id="UP001579974">
    <property type="component" value="Unassembled WGS sequence"/>
</dbReference>
<sequence length="149" mass="17050">MQLNELENLDQVRRLDNILERLFRAMKAHGGIETGLTTTQLFVMRYLSYKDDVKSSDIARMAGLSPGAITQVCDELVRLGYVERTRSKDDRRVVFVTLTEEGRAKVKAWLARRAVRLSQLLDKMGRKDADALTELLERLVNVVETEPIE</sequence>
<dbReference type="Pfam" id="PF22381">
    <property type="entry name" value="Staph_reg_Sar_Rot"/>
    <property type="match status" value="1"/>
</dbReference>
<keyword evidence="3" id="KW-0804">Transcription</keyword>
<evidence type="ECO:0000313" key="5">
    <source>
        <dbReference type="EMBL" id="MFB5191874.1"/>
    </source>
</evidence>
<dbReference type="InterPro" id="IPR000835">
    <property type="entry name" value="HTH_MarR-typ"/>
</dbReference>
<evidence type="ECO:0000313" key="6">
    <source>
        <dbReference type="Proteomes" id="UP001579974"/>
    </source>
</evidence>
<keyword evidence="1" id="KW-0805">Transcription regulation</keyword>
<evidence type="ECO:0000256" key="3">
    <source>
        <dbReference type="ARBA" id="ARBA00023163"/>
    </source>
</evidence>
<dbReference type="Gene3D" id="1.10.10.10">
    <property type="entry name" value="Winged helix-like DNA-binding domain superfamily/Winged helix DNA-binding domain"/>
    <property type="match status" value="1"/>
</dbReference>
<dbReference type="PROSITE" id="PS50995">
    <property type="entry name" value="HTH_MARR_2"/>
    <property type="match status" value="1"/>
</dbReference>
<dbReference type="InterPro" id="IPR039422">
    <property type="entry name" value="MarR/SlyA-like"/>
</dbReference>
<dbReference type="PANTHER" id="PTHR33164">
    <property type="entry name" value="TRANSCRIPTIONAL REGULATOR, MARR FAMILY"/>
    <property type="match status" value="1"/>
</dbReference>
<dbReference type="EMBL" id="JBDXSU010000014">
    <property type="protein sequence ID" value="MFB5191874.1"/>
    <property type="molecule type" value="Genomic_DNA"/>
</dbReference>
<evidence type="ECO:0000256" key="1">
    <source>
        <dbReference type="ARBA" id="ARBA00023015"/>
    </source>
</evidence>
<dbReference type="SMART" id="SM00347">
    <property type="entry name" value="HTH_MARR"/>
    <property type="match status" value="1"/>
</dbReference>
<name>A0ABV5AHX8_9BACL</name>
<dbReference type="SUPFAM" id="SSF46785">
    <property type="entry name" value="Winged helix' DNA-binding domain"/>
    <property type="match status" value="1"/>
</dbReference>
<feature type="domain" description="HTH marR-type" evidence="4">
    <location>
        <begin position="1"/>
        <end position="141"/>
    </location>
</feature>
<dbReference type="InterPro" id="IPR036390">
    <property type="entry name" value="WH_DNA-bd_sf"/>
</dbReference>
<proteinExistence type="predicted"/>
<evidence type="ECO:0000259" key="4">
    <source>
        <dbReference type="PROSITE" id="PS50995"/>
    </source>
</evidence>
<keyword evidence="6" id="KW-1185">Reference proteome</keyword>
<protein>
    <submittedName>
        <fullName evidence="5">MarR family transcriptional regulator</fullName>
    </submittedName>
</protein>
<dbReference type="InterPro" id="IPR055166">
    <property type="entry name" value="Transc_reg_Sar_Rot_HTH"/>
</dbReference>
<evidence type="ECO:0000256" key="2">
    <source>
        <dbReference type="ARBA" id="ARBA00023125"/>
    </source>
</evidence>
<comment type="caution">
    <text evidence="5">The sequence shown here is derived from an EMBL/GenBank/DDBJ whole genome shotgun (WGS) entry which is preliminary data.</text>
</comment>
<gene>
    <name evidence="5" type="ORF">KKP3000_000660</name>
</gene>
<keyword evidence="2" id="KW-0238">DNA-binding</keyword>
<dbReference type="InterPro" id="IPR036388">
    <property type="entry name" value="WH-like_DNA-bd_sf"/>
</dbReference>
<dbReference type="PANTHER" id="PTHR33164:SF43">
    <property type="entry name" value="HTH-TYPE TRANSCRIPTIONAL REPRESSOR YETL"/>
    <property type="match status" value="1"/>
</dbReference>